<feature type="region of interest" description="Disordered" evidence="1">
    <location>
        <begin position="1"/>
        <end position="22"/>
    </location>
</feature>
<gene>
    <name evidence="3" type="ORF">DPMN_134037</name>
    <name evidence="2" type="ORF">DPMN_164301</name>
</gene>
<organism evidence="2 4">
    <name type="scientific">Dreissena polymorpha</name>
    <name type="common">Zebra mussel</name>
    <name type="synonym">Mytilus polymorpha</name>
    <dbReference type="NCBI Taxonomy" id="45954"/>
    <lineage>
        <taxon>Eukaryota</taxon>
        <taxon>Metazoa</taxon>
        <taxon>Spiralia</taxon>
        <taxon>Lophotrochozoa</taxon>
        <taxon>Mollusca</taxon>
        <taxon>Bivalvia</taxon>
        <taxon>Autobranchia</taxon>
        <taxon>Heteroconchia</taxon>
        <taxon>Euheterodonta</taxon>
        <taxon>Imparidentia</taxon>
        <taxon>Neoheterodontei</taxon>
        <taxon>Myida</taxon>
        <taxon>Dreissenoidea</taxon>
        <taxon>Dreissenidae</taxon>
        <taxon>Dreissena</taxon>
    </lineage>
</organism>
<evidence type="ECO:0000313" key="3">
    <source>
        <dbReference type="EMBL" id="KAH3805730.1"/>
    </source>
</evidence>
<reference evidence="2" key="2">
    <citation type="submission" date="2020-11" db="EMBL/GenBank/DDBJ databases">
        <authorList>
            <person name="McCartney M.A."/>
            <person name="Auch B."/>
            <person name="Kono T."/>
            <person name="Mallez S."/>
            <person name="Becker A."/>
            <person name="Gohl D.M."/>
            <person name="Silverstein K.A.T."/>
            <person name="Koren S."/>
            <person name="Bechman K.B."/>
            <person name="Herman A."/>
            <person name="Abrahante J.E."/>
            <person name="Garbe J."/>
        </authorList>
    </citation>
    <scope>NUCLEOTIDE SEQUENCE</scope>
    <source>
        <strain evidence="2">Duluth1</strain>
        <tissue evidence="2">Whole animal</tissue>
    </source>
</reference>
<protein>
    <submittedName>
        <fullName evidence="2">Uncharacterized protein</fullName>
    </submittedName>
</protein>
<sequence length="57" mass="6504">MKTLNLPFRFRSHEHEDPERDSLVDVPVLDSGCDNQTPDKQHVGVLKQHGVITRVVL</sequence>
<feature type="compositionally biased region" description="Basic and acidic residues" evidence="1">
    <location>
        <begin position="11"/>
        <end position="22"/>
    </location>
</feature>
<reference evidence="2" key="1">
    <citation type="journal article" date="2019" name="bioRxiv">
        <title>The Genome of the Zebra Mussel, Dreissena polymorpha: A Resource for Invasive Species Research.</title>
        <authorList>
            <person name="McCartney M.A."/>
            <person name="Auch B."/>
            <person name="Kono T."/>
            <person name="Mallez S."/>
            <person name="Zhang Y."/>
            <person name="Obille A."/>
            <person name="Becker A."/>
            <person name="Abrahante J.E."/>
            <person name="Garbe J."/>
            <person name="Badalamenti J.P."/>
            <person name="Herman A."/>
            <person name="Mangelson H."/>
            <person name="Liachko I."/>
            <person name="Sullivan S."/>
            <person name="Sone E.D."/>
            <person name="Koren S."/>
            <person name="Silverstein K.A.T."/>
            <person name="Beckman K.B."/>
            <person name="Gohl D.M."/>
        </authorList>
    </citation>
    <scope>NUCLEOTIDE SEQUENCE</scope>
    <source>
        <strain evidence="2">Duluth1</strain>
        <tissue evidence="2">Whole animal</tissue>
    </source>
</reference>
<evidence type="ECO:0000313" key="2">
    <source>
        <dbReference type="EMBL" id="KAH3786198.1"/>
    </source>
</evidence>
<accession>A0A9D4IVZ7</accession>
<evidence type="ECO:0000313" key="4">
    <source>
        <dbReference type="Proteomes" id="UP000828390"/>
    </source>
</evidence>
<proteinExistence type="predicted"/>
<evidence type="ECO:0000256" key="1">
    <source>
        <dbReference type="SAM" id="MobiDB-lite"/>
    </source>
</evidence>
<name>A0A9D4IVZ7_DREPO</name>
<dbReference type="EMBL" id="JAIWYP010000008">
    <property type="protein sequence ID" value="KAH3786198.1"/>
    <property type="molecule type" value="Genomic_DNA"/>
</dbReference>
<keyword evidence="4" id="KW-1185">Reference proteome</keyword>
<dbReference type="AlphaFoldDB" id="A0A9D4IVZ7"/>
<dbReference type="EMBL" id="JAIWYP010000006">
    <property type="protein sequence ID" value="KAH3805730.1"/>
    <property type="molecule type" value="Genomic_DNA"/>
</dbReference>
<dbReference type="Proteomes" id="UP000828390">
    <property type="component" value="Unassembled WGS sequence"/>
</dbReference>
<comment type="caution">
    <text evidence="2">The sequence shown here is derived from an EMBL/GenBank/DDBJ whole genome shotgun (WGS) entry which is preliminary data.</text>
</comment>